<comment type="caution">
    <text evidence="2">The sequence shown here is derived from an EMBL/GenBank/DDBJ whole genome shotgun (WGS) entry which is preliminary data.</text>
</comment>
<feature type="transmembrane region" description="Helical" evidence="1">
    <location>
        <begin position="59"/>
        <end position="77"/>
    </location>
</feature>
<keyword evidence="1" id="KW-0812">Transmembrane</keyword>
<evidence type="ECO:0000256" key="1">
    <source>
        <dbReference type="SAM" id="Phobius"/>
    </source>
</evidence>
<keyword evidence="1" id="KW-0472">Membrane</keyword>
<keyword evidence="3" id="KW-1185">Reference proteome</keyword>
<feature type="transmembrane region" description="Helical" evidence="1">
    <location>
        <begin position="169"/>
        <end position="186"/>
    </location>
</feature>
<dbReference type="RefSeq" id="WP_380149416.1">
    <property type="nucleotide sequence ID" value="NZ_JBHUOR010000143.1"/>
</dbReference>
<feature type="transmembrane region" description="Helical" evidence="1">
    <location>
        <begin position="33"/>
        <end position="52"/>
    </location>
</feature>
<protein>
    <submittedName>
        <fullName evidence="2">Uncharacterized protein</fullName>
    </submittedName>
</protein>
<name>A0ABW5Y7K5_9BACL</name>
<feature type="transmembrane region" description="Helical" evidence="1">
    <location>
        <begin position="7"/>
        <end position="27"/>
    </location>
</feature>
<gene>
    <name evidence="2" type="ORF">ACFSY7_20205</name>
</gene>
<feature type="transmembrane region" description="Helical" evidence="1">
    <location>
        <begin position="97"/>
        <end position="119"/>
    </location>
</feature>
<accession>A0ABW5Y7K5</accession>
<feature type="transmembrane region" description="Helical" evidence="1">
    <location>
        <begin position="206"/>
        <end position="237"/>
    </location>
</feature>
<organism evidence="2 3">
    <name type="scientific">Kurthia populi</name>
    <dbReference type="NCBI Taxonomy" id="1562132"/>
    <lineage>
        <taxon>Bacteria</taxon>
        <taxon>Bacillati</taxon>
        <taxon>Bacillota</taxon>
        <taxon>Bacilli</taxon>
        <taxon>Bacillales</taxon>
        <taxon>Caryophanaceae</taxon>
        <taxon>Kurthia</taxon>
    </lineage>
</organism>
<dbReference type="EMBL" id="JBHUOR010000143">
    <property type="protein sequence ID" value="MFD2870827.1"/>
    <property type="molecule type" value="Genomic_DNA"/>
</dbReference>
<evidence type="ECO:0000313" key="3">
    <source>
        <dbReference type="Proteomes" id="UP001597568"/>
    </source>
</evidence>
<reference evidence="3" key="1">
    <citation type="journal article" date="2019" name="Int. J. Syst. Evol. Microbiol.">
        <title>The Global Catalogue of Microorganisms (GCM) 10K type strain sequencing project: providing services to taxonomists for standard genome sequencing and annotation.</title>
        <authorList>
            <consortium name="The Broad Institute Genomics Platform"/>
            <consortium name="The Broad Institute Genome Sequencing Center for Infectious Disease"/>
            <person name="Wu L."/>
            <person name="Ma J."/>
        </authorList>
    </citation>
    <scope>NUCLEOTIDE SEQUENCE [LARGE SCALE GENOMIC DNA]</scope>
    <source>
        <strain evidence="3">KCTC 33522</strain>
    </source>
</reference>
<keyword evidence="1" id="KW-1133">Transmembrane helix</keyword>
<evidence type="ECO:0000313" key="2">
    <source>
        <dbReference type="EMBL" id="MFD2870827.1"/>
    </source>
</evidence>
<proteinExistence type="predicted"/>
<sequence length="251" mass="28234">MKIIAIVYYLILAGYVVDFLLLLFDVTTVGHDLLIPFVLLTFMGIIACCYFIEMFRLKIGITVIVLIISIVLLAEKLTQMILHEAFFIQTFHSDSLIVSMLAVTSKLSIWLFLFAVSYALGFTNSRTIQPLIASFVAVVFYILVVPLVYDSQQFLMNNTTGLLYENVWPVTFVWLGLAFGIDLLLLQIERGMGIIYSKKCTRKILLLFYSLMALIISICALAGLWFTSIIATILIIATTTLLLVKEDAESN</sequence>
<feature type="transmembrane region" description="Helical" evidence="1">
    <location>
        <begin position="131"/>
        <end position="149"/>
    </location>
</feature>
<dbReference type="Proteomes" id="UP001597568">
    <property type="component" value="Unassembled WGS sequence"/>
</dbReference>